<name>A0A2C6KFW5_9APIC</name>
<evidence type="ECO:0000313" key="3">
    <source>
        <dbReference type="Proteomes" id="UP000221165"/>
    </source>
</evidence>
<protein>
    <submittedName>
        <fullName evidence="2">Uncharacterized protein</fullName>
    </submittedName>
</protein>
<sequence length="65" mass="7415">MLSLNHAGESGLFLSFYLSFRSVSLSLSIISPGVRSYVQRGRRSRRTCLLLLLLHSLRGEVFMER</sequence>
<proteinExistence type="predicted"/>
<dbReference type="Proteomes" id="UP000221165">
    <property type="component" value="Unassembled WGS sequence"/>
</dbReference>
<keyword evidence="1" id="KW-1133">Transmembrane helix</keyword>
<accession>A0A2C6KFW5</accession>
<organism evidence="2 3">
    <name type="scientific">Cystoisospora suis</name>
    <dbReference type="NCBI Taxonomy" id="483139"/>
    <lineage>
        <taxon>Eukaryota</taxon>
        <taxon>Sar</taxon>
        <taxon>Alveolata</taxon>
        <taxon>Apicomplexa</taxon>
        <taxon>Conoidasida</taxon>
        <taxon>Coccidia</taxon>
        <taxon>Eucoccidiorida</taxon>
        <taxon>Eimeriorina</taxon>
        <taxon>Sarcocystidae</taxon>
        <taxon>Cystoisospora</taxon>
    </lineage>
</organism>
<feature type="transmembrane region" description="Helical" evidence="1">
    <location>
        <begin position="12"/>
        <end position="34"/>
    </location>
</feature>
<evidence type="ECO:0000256" key="1">
    <source>
        <dbReference type="SAM" id="Phobius"/>
    </source>
</evidence>
<dbReference type="AlphaFoldDB" id="A0A2C6KFW5"/>
<evidence type="ECO:0000313" key="2">
    <source>
        <dbReference type="EMBL" id="PHJ15365.1"/>
    </source>
</evidence>
<dbReference type="VEuPathDB" id="ToxoDB:CSUI_010824"/>
<reference evidence="2 3" key="1">
    <citation type="journal article" date="2017" name="Int. J. Parasitol.">
        <title>The genome of the protozoan parasite Cystoisospora suis and a reverse vaccinology approach to identify vaccine candidates.</title>
        <authorList>
            <person name="Palmieri N."/>
            <person name="Shrestha A."/>
            <person name="Ruttkowski B."/>
            <person name="Beck T."/>
            <person name="Vogl C."/>
            <person name="Tomley F."/>
            <person name="Blake D.P."/>
            <person name="Joachim A."/>
        </authorList>
    </citation>
    <scope>NUCLEOTIDE SEQUENCE [LARGE SCALE GENOMIC DNA]</scope>
    <source>
        <strain evidence="2 3">Wien I</strain>
    </source>
</reference>
<dbReference type="GeneID" id="94434136"/>
<dbReference type="EMBL" id="MIGC01008463">
    <property type="protein sequence ID" value="PHJ15365.1"/>
    <property type="molecule type" value="Genomic_DNA"/>
</dbReference>
<dbReference type="RefSeq" id="XP_067917099.1">
    <property type="nucleotide sequence ID" value="XM_068070925.1"/>
</dbReference>
<keyword evidence="1" id="KW-0812">Transmembrane</keyword>
<keyword evidence="1" id="KW-0472">Membrane</keyword>
<gene>
    <name evidence="2" type="ORF">CSUI_010824</name>
</gene>
<keyword evidence="3" id="KW-1185">Reference proteome</keyword>
<comment type="caution">
    <text evidence="2">The sequence shown here is derived from an EMBL/GenBank/DDBJ whole genome shotgun (WGS) entry which is preliminary data.</text>
</comment>